<organism evidence="1 2">
    <name type="scientific">Terrabacter carboxydivorans</name>
    <dbReference type="NCBI Taxonomy" id="619730"/>
    <lineage>
        <taxon>Bacteria</taxon>
        <taxon>Bacillati</taxon>
        <taxon>Actinomycetota</taxon>
        <taxon>Actinomycetes</taxon>
        <taxon>Micrococcales</taxon>
        <taxon>Intrasporangiaceae</taxon>
        <taxon>Terrabacter</taxon>
    </lineage>
</organism>
<dbReference type="PANTHER" id="PTHR46889:SF4">
    <property type="entry name" value="TRANSPOSASE INSO FOR INSERTION SEQUENCE ELEMENT IS911B-RELATED"/>
    <property type="match status" value="1"/>
</dbReference>
<dbReference type="SUPFAM" id="SSF53098">
    <property type="entry name" value="Ribonuclease H-like"/>
    <property type="match status" value="1"/>
</dbReference>
<evidence type="ECO:0008006" key="3">
    <source>
        <dbReference type="Google" id="ProtNLM"/>
    </source>
</evidence>
<evidence type="ECO:0000313" key="1">
    <source>
        <dbReference type="EMBL" id="GAA2500947.1"/>
    </source>
</evidence>
<keyword evidence="2" id="KW-1185">Reference proteome</keyword>
<dbReference type="InterPro" id="IPR050900">
    <property type="entry name" value="Transposase_IS3/IS150/IS904"/>
</dbReference>
<accession>A0ABP5ZP21</accession>
<dbReference type="PANTHER" id="PTHR46889">
    <property type="entry name" value="TRANSPOSASE INSF FOR INSERTION SEQUENCE IS3B-RELATED"/>
    <property type="match status" value="1"/>
</dbReference>
<sequence>MPSISALKGVHSNRIVGYSIDSRVKSSLAVAAMGNAVSRRHADGADVAGCVLHTDRGSQFRSRRLVPAPPPRHGRLDGARRRGRGPCGYGVVLRAAADERLELSQVATRDELRIAIVTWVERTYDGRRRQPRLGRLTPVEYGLIMMTTATQVVQP</sequence>
<comment type="caution">
    <text evidence="1">The sequence shown here is derived from an EMBL/GenBank/DDBJ whole genome shotgun (WGS) entry which is preliminary data.</text>
</comment>
<dbReference type="Proteomes" id="UP001500730">
    <property type="component" value="Unassembled WGS sequence"/>
</dbReference>
<dbReference type="InterPro" id="IPR012337">
    <property type="entry name" value="RNaseH-like_sf"/>
</dbReference>
<reference evidence="2" key="1">
    <citation type="journal article" date="2019" name="Int. J. Syst. Evol. Microbiol.">
        <title>The Global Catalogue of Microorganisms (GCM) 10K type strain sequencing project: providing services to taxonomists for standard genome sequencing and annotation.</title>
        <authorList>
            <consortium name="The Broad Institute Genomics Platform"/>
            <consortium name="The Broad Institute Genome Sequencing Center for Infectious Disease"/>
            <person name="Wu L."/>
            <person name="Ma J."/>
        </authorList>
    </citation>
    <scope>NUCLEOTIDE SEQUENCE [LARGE SCALE GENOMIC DNA]</scope>
    <source>
        <strain evidence="2">JCM 16259</strain>
    </source>
</reference>
<gene>
    <name evidence="1" type="ORF">GCM10009858_44070</name>
</gene>
<proteinExistence type="predicted"/>
<protein>
    <recommendedName>
        <fullName evidence="3">Integrase catalytic domain-containing protein</fullName>
    </recommendedName>
</protein>
<name>A0ABP5ZP21_9MICO</name>
<evidence type="ECO:0000313" key="2">
    <source>
        <dbReference type="Proteomes" id="UP001500730"/>
    </source>
</evidence>
<dbReference type="EMBL" id="BAAARE010000031">
    <property type="protein sequence ID" value="GAA2500947.1"/>
    <property type="molecule type" value="Genomic_DNA"/>
</dbReference>